<feature type="binding site" evidence="5">
    <location>
        <position position="175"/>
    </location>
    <ligand>
        <name>FAD</name>
        <dbReference type="ChEBI" id="CHEBI:57692"/>
    </ligand>
</feature>
<keyword evidence="6" id="KW-0274">FAD</keyword>
<dbReference type="Gene3D" id="3.50.50.60">
    <property type="entry name" value="FAD/NAD(P)-binding domain"/>
    <property type="match status" value="1"/>
</dbReference>
<dbReference type="SUPFAM" id="SSF54373">
    <property type="entry name" value="FAD-linked reductases, C-terminal domain"/>
    <property type="match status" value="1"/>
</dbReference>
<evidence type="ECO:0000256" key="1">
    <source>
        <dbReference type="ARBA" id="ARBA00001974"/>
    </source>
</evidence>
<protein>
    <recommendedName>
        <fullName evidence="6">Amine oxidase</fullName>
        <ecNumber evidence="6">1.4.3.-</ecNumber>
    </recommendedName>
</protein>
<dbReference type="PANTHER" id="PTHR43563:SF14">
    <property type="entry name" value="AMINE OXIDASE"/>
    <property type="match status" value="1"/>
</dbReference>
<reference evidence="8 9" key="1">
    <citation type="submission" date="2015-01" db="EMBL/GenBank/DDBJ databases">
        <title>The Genome Sequence of Capronia semiimmersa CBS27337.</title>
        <authorList>
            <consortium name="The Broad Institute Genomics Platform"/>
            <person name="Cuomo C."/>
            <person name="de Hoog S."/>
            <person name="Gorbushina A."/>
            <person name="Stielow B."/>
            <person name="Teixiera M."/>
            <person name="Abouelleil A."/>
            <person name="Chapman S.B."/>
            <person name="Priest M."/>
            <person name="Young S.K."/>
            <person name="Wortman J."/>
            <person name="Nusbaum C."/>
            <person name="Birren B."/>
        </authorList>
    </citation>
    <scope>NUCLEOTIDE SEQUENCE [LARGE SCALE GENOMIC DNA]</scope>
    <source>
        <strain evidence="8 9">CBS 27337</strain>
    </source>
</reference>
<evidence type="ECO:0000256" key="4">
    <source>
        <dbReference type="ARBA" id="ARBA00048448"/>
    </source>
</evidence>
<dbReference type="AlphaFoldDB" id="A0A0D2DLD2"/>
<dbReference type="Gene3D" id="3.90.660.10">
    <property type="match status" value="1"/>
</dbReference>
<dbReference type="STRING" id="5601.A0A0D2DLD2"/>
<dbReference type="InterPro" id="IPR006175">
    <property type="entry name" value="YjgF/YER057c/UK114"/>
</dbReference>
<dbReference type="Pfam" id="PF01593">
    <property type="entry name" value="Amino_oxidase"/>
    <property type="match status" value="1"/>
</dbReference>
<name>A0A0D2DLD2_9EURO</name>
<evidence type="ECO:0000259" key="7">
    <source>
        <dbReference type="Pfam" id="PF01593"/>
    </source>
</evidence>
<dbReference type="SUPFAM" id="SSF51905">
    <property type="entry name" value="FAD/NAD(P)-binding domain"/>
    <property type="match status" value="1"/>
</dbReference>
<dbReference type="HOGENOM" id="CLU_004498_0_3_1"/>
<evidence type="ECO:0000256" key="3">
    <source>
        <dbReference type="ARBA" id="ARBA00023002"/>
    </source>
</evidence>
<comment type="similarity">
    <text evidence="2 6">Belongs to the flavin monoamine oxidase family.</text>
</comment>
<sequence>MAPRDDRPEIKFHDAPGMPDPGFYSHSVSLNQAARLVFTSGIIAQQPDGSFPESVEEQAAAVYKNLREVLQKSGSSPRDAIKVTFFVVDWSLEQGEAFVKLFLDFISDGSGTPNRPVTTLVPVTKLAIPGAKIEIEVVAAVGGHASPYAEPSVRSFDRPVAPSKVDVVVVGGGFSGVQAAWDLQKAGLSCVLLEAKHRIGGRSRSQQLQSGPGIVELGATWINKKTQPKVYATAKRLGLDVVEQYTKGDEVWQFPDGQVLRAGPGSPEFDQIAQFNMALCEVIDTGCQSIDIHNCSEFPTNLDVDVETWAASKGLSDALGKAGMTFFTSAVVGRDPSEIGMHYFLDYVKSCGGFMSLATEGEYGAQSLKIKQGTSAIATGLADEMKPGSIFVSSPVDNILQTTEGALVSTATGKEIWCRKVIIAIPTNTYEKIHFSPPLPRDKSALVSRTKPGVYAKMILTYSRAWWKELGLVGKFSSFKGPICFSWDISDETKQQYSLALFIAGGIAARWAELKELQRVEAVVDHLAELLGPEHGHLAQDDVLEVNYVNWPEEEYLDGAPTSAMPPGVLSKYGSALRQPFKHIHFAGGETAYEWKGYLEGALRAGSRAAEEVIAWAKQEDLVIKVSANL</sequence>
<dbReference type="InterPro" id="IPR001613">
    <property type="entry name" value="Flavin_amine_oxidase"/>
</dbReference>
<feature type="binding site" evidence="5">
    <location>
        <position position="502"/>
    </location>
    <ligand>
        <name>substrate</name>
    </ligand>
</feature>
<comment type="catalytic activity">
    <reaction evidence="4">
        <text>a secondary aliphatic amine + O2 + H2O = a primary amine + an aldehyde + H2O2</text>
        <dbReference type="Rhea" id="RHEA:26414"/>
        <dbReference type="ChEBI" id="CHEBI:15377"/>
        <dbReference type="ChEBI" id="CHEBI:15379"/>
        <dbReference type="ChEBI" id="CHEBI:16240"/>
        <dbReference type="ChEBI" id="CHEBI:17478"/>
        <dbReference type="ChEBI" id="CHEBI:58855"/>
        <dbReference type="ChEBI" id="CHEBI:65296"/>
        <dbReference type="EC" id="1.4.3.4"/>
    </reaction>
</comment>
<dbReference type="SUPFAM" id="SSF55298">
    <property type="entry name" value="YjgF-like"/>
    <property type="match status" value="1"/>
</dbReference>
<keyword evidence="9" id="KW-1185">Reference proteome</keyword>
<dbReference type="Gene3D" id="1.10.405.10">
    <property type="entry name" value="Guanine Nucleotide Dissociation Inhibitor, domain 1"/>
    <property type="match status" value="1"/>
</dbReference>
<evidence type="ECO:0000256" key="6">
    <source>
        <dbReference type="RuleBase" id="RU362067"/>
    </source>
</evidence>
<accession>A0A0D2DLD2</accession>
<dbReference type="InterPro" id="IPR035959">
    <property type="entry name" value="RutC-like_sf"/>
</dbReference>
<gene>
    <name evidence="8" type="ORF">PV04_10067</name>
</gene>
<comment type="cofactor">
    <cofactor evidence="1 6">
        <name>FAD</name>
        <dbReference type="ChEBI" id="CHEBI:57692"/>
    </cofactor>
</comment>
<dbReference type="EC" id="1.4.3.-" evidence="6"/>
<evidence type="ECO:0000313" key="9">
    <source>
        <dbReference type="Proteomes" id="UP000054266"/>
    </source>
</evidence>
<keyword evidence="6" id="KW-0285">Flavoprotein</keyword>
<evidence type="ECO:0000256" key="5">
    <source>
        <dbReference type="PIRSR" id="PIRSR601613-1"/>
    </source>
</evidence>
<feature type="binding site" evidence="5">
    <location>
        <begin position="194"/>
        <end position="195"/>
    </location>
    <ligand>
        <name>FAD</name>
        <dbReference type="ChEBI" id="CHEBI:57692"/>
    </ligand>
</feature>
<dbReference type="InterPro" id="IPR036188">
    <property type="entry name" value="FAD/NAD-bd_sf"/>
</dbReference>
<dbReference type="Gene3D" id="3.30.1330.40">
    <property type="entry name" value="RutC-like"/>
    <property type="match status" value="1"/>
</dbReference>
<dbReference type="PANTHER" id="PTHR43563">
    <property type="entry name" value="AMINE OXIDASE"/>
    <property type="match status" value="1"/>
</dbReference>
<feature type="domain" description="Amine oxidase" evidence="7">
    <location>
        <begin position="174"/>
        <end position="614"/>
    </location>
</feature>
<dbReference type="InterPro" id="IPR050703">
    <property type="entry name" value="Flavin_MAO"/>
</dbReference>
<organism evidence="8 9">
    <name type="scientific">Phialophora macrospora</name>
    <dbReference type="NCBI Taxonomy" id="1851006"/>
    <lineage>
        <taxon>Eukaryota</taxon>
        <taxon>Fungi</taxon>
        <taxon>Dikarya</taxon>
        <taxon>Ascomycota</taxon>
        <taxon>Pezizomycotina</taxon>
        <taxon>Eurotiomycetes</taxon>
        <taxon>Chaetothyriomycetidae</taxon>
        <taxon>Chaetothyriales</taxon>
        <taxon>Herpotrichiellaceae</taxon>
        <taxon>Phialophora</taxon>
    </lineage>
</organism>
<evidence type="ECO:0000313" key="8">
    <source>
        <dbReference type="EMBL" id="KIW63202.1"/>
    </source>
</evidence>
<feature type="binding site" evidence="5">
    <location>
        <position position="396"/>
    </location>
    <ligand>
        <name>FAD</name>
        <dbReference type="ChEBI" id="CHEBI:57692"/>
    </ligand>
</feature>
<dbReference type="Pfam" id="PF01042">
    <property type="entry name" value="Ribonuc_L-PSP"/>
    <property type="match status" value="1"/>
</dbReference>
<dbReference type="EMBL" id="KN846962">
    <property type="protein sequence ID" value="KIW63202.1"/>
    <property type="molecule type" value="Genomic_DNA"/>
</dbReference>
<keyword evidence="3 6" id="KW-0560">Oxidoreductase</keyword>
<proteinExistence type="inferred from homology"/>
<dbReference type="CDD" id="cd00448">
    <property type="entry name" value="YjgF_YER057c_UK114_family"/>
    <property type="match status" value="1"/>
</dbReference>
<feature type="binding site" evidence="5">
    <location>
        <position position="590"/>
    </location>
    <ligand>
        <name>FAD</name>
        <dbReference type="ChEBI" id="CHEBI:57692"/>
    </ligand>
</feature>
<dbReference type="InterPro" id="IPR002937">
    <property type="entry name" value="Amino_oxidase"/>
</dbReference>
<dbReference type="Proteomes" id="UP000054266">
    <property type="component" value="Unassembled WGS sequence"/>
</dbReference>
<dbReference type="PRINTS" id="PR00757">
    <property type="entry name" value="AMINEOXDASEF"/>
</dbReference>
<dbReference type="GO" id="GO:0097621">
    <property type="term" value="F:monoamine oxidase activity"/>
    <property type="evidence" value="ECO:0007669"/>
    <property type="project" value="UniProtKB-EC"/>
</dbReference>
<evidence type="ECO:0000256" key="2">
    <source>
        <dbReference type="ARBA" id="ARBA00005995"/>
    </source>
</evidence>